<proteinExistence type="predicted"/>
<dbReference type="AlphaFoldDB" id="G7VD65"/>
<keyword evidence="4" id="KW-1185">Reference proteome</keyword>
<dbReference type="HOGENOM" id="CLU_392151_0_0_2"/>
<dbReference type="BioCyc" id="PSP1104324:GJSN-2504-MONOMER"/>
<feature type="transmembrane region" description="Helical" evidence="1">
    <location>
        <begin position="638"/>
        <end position="656"/>
    </location>
</feature>
<protein>
    <recommendedName>
        <fullName evidence="2">CARDB domain-containing protein</fullName>
    </recommendedName>
</protein>
<dbReference type="PANTHER" id="PTHR35902:SF6">
    <property type="entry name" value="CONSERVED WITHIN P. AEROPHILUM"/>
    <property type="match status" value="1"/>
</dbReference>
<keyword evidence="1" id="KW-1133">Transmembrane helix</keyword>
<evidence type="ECO:0000259" key="2">
    <source>
        <dbReference type="Pfam" id="PF07705"/>
    </source>
</evidence>
<accession>G7VD65</accession>
<keyword evidence="1" id="KW-0472">Membrane</keyword>
<gene>
    <name evidence="3" type="ORF">P186_2560</name>
</gene>
<dbReference type="eggNOG" id="arCOG02090">
    <property type="taxonomic scope" value="Archaea"/>
</dbReference>
<dbReference type="KEGG" id="pyr:P186_2560"/>
<sequence length="672" mass="69852">MHLAAGQAVAGASDTAVVYFYYKWAEPPQQPGGPGVVEVGFYTKTKLVDLSVALIPRCGWVRPLEAHRALEAGPGAATARLVVAVEWLNATCPAALVWRWRFTEPGLGQGGEHIEHVDIYVPAVPEAEAWISGTAVYGLPAAVNLTVVLRGALGGEARLEGSGARVLWPGSAVALRPGVNIIPLRLVAESYTPTVKVAVNAADAAGRFYTREIHLQIPVAPPPAVQLQADRPALAPGTLNYVNVTVAVPSGADGVAYLTVAGGSASRSIYVIEVRGGLGRGVVDVVPTSQTVQLRAEVYYTIGGVLRREEAVLTLATTPAAAMARVSAAPGVLVRGVVNNVTLSITAPGAFNASIYPEGAASAGPTPLTVSGVNEARAVARLIPQGQSVRLRVVVSSQRWSEEHVVELPVVGGEAFLILPSKSAVAAGRGDVVPIRIYYIGRASRIEAYVVITSRYSPPLLQKVGLVPGGYAVVNYTVDVPLTAAGPVEITCDVYYTTPEGFGGQERKIVELAVVREPRVKIASIDVAPRNPEAGRPVSLAVTLHNSGFATAYNVEVRVSAPGAAAIIGESYLGQIQPQQSTATSLLLNATAPGNYTAVIQLRYMDEAGQIYTENATVTLAVKSRAQPLGEAANPGPGLAALAAVAAALVAAAAVAKRRGRQKTGPVKKSGD</sequence>
<feature type="domain" description="CARDB" evidence="2">
    <location>
        <begin position="522"/>
        <end position="599"/>
    </location>
</feature>
<dbReference type="PANTHER" id="PTHR35902">
    <property type="entry name" value="S-LAYER DOMAIN-LIKE PROTEIN-RELATED"/>
    <property type="match status" value="1"/>
</dbReference>
<dbReference type="Proteomes" id="UP000005867">
    <property type="component" value="Chromosome"/>
</dbReference>
<dbReference type="Gene3D" id="2.60.40.10">
    <property type="entry name" value="Immunoglobulins"/>
    <property type="match status" value="1"/>
</dbReference>
<keyword evidence="1" id="KW-0812">Transmembrane</keyword>
<dbReference type="EMBL" id="CP003098">
    <property type="protein sequence ID" value="AET33944.1"/>
    <property type="molecule type" value="Genomic_DNA"/>
</dbReference>
<name>G7VD65_9CREN</name>
<dbReference type="InterPro" id="IPR013783">
    <property type="entry name" value="Ig-like_fold"/>
</dbReference>
<dbReference type="Pfam" id="PF07705">
    <property type="entry name" value="CARDB"/>
    <property type="match status" value="1"/>
</dbReference>
<dbReference type="InterPro" id="IPR011635">
    <property type="entry name" value="CARDB"/>
</dbReference>
<reference evidence="3 4" key="1">
    <citation type="journal article" date="2012" name="J. Bacteriol.">
        <title>Complete genome sequence of strain 1860, a crenarchaeon of the genus pyrobaculum able to grow with various electron acceptors.</title>
        <authorList>
            <person name="Mardanov A.V."/>
            <person name="Gumerov V.M."/>
            <person name="Slobodkina G.B."/>
            <person name="Beletsky A.V."/>
            <person name="Bonch-Osmolovskaya E.A."/>
            <person name="Ravin N.V."/>
            <person name="Skryabin K.G."/>
        </authorList>
    </citation>
    <scope>NUCLEOTIDE SEQUENCE [LARGE SCALE GENOMIC DNA]</scope>
    <source>
        <strain evidence="3 4">1860</strain>
    </source>
</reference>
<evidence type="ECO:0000313" key="3">
    <source>
        <dbReference type="EMBL" id="AET33944.1"/>
    </source>
</evidence>
<evidence type="ECO:0000256" key="1">
    <source>
        <dbReference type="SAM" id="Phobius"/>
    </source>
</evidence>
<evidence type="ECO:0000313" key="4">
    <source>
        <dbReference type="Proteomes" id="UP000005867"/>
    </source>
</evidence>
<organism evidence="3 4">
    <name type="scientific">Pyrobaculum ferrireducens</name>
    <dbReference type="NCBI Taxonomy" id="1104324"/>
    <lineage>
        <taxon>Archaea</taxon>
        <taxon>Thermoproteota</taxon>
        <taxon>Thermoprotei</taxon>
        <taxon>Thermoproteales</taxon>
        <taxon>Thermoproteaceae</taxon>
        <taxon>Pyrobaculum</taxon>
    </lineage>
</organism>